<proteinExistence type="predicted"/>
<dbReference type="PANTHER" id="PTHR40053">
    <property type="entry name" value="SPORULATION-CONTROL PROTEIN SPO0M"/>
    <property type="match status" value="1"/>
</dbReference>
<dbReference type="AlphaFoldDB" id="A0A3A3GQF4"/>
<organism evidence="1 2">
    <name type="scientific">Paenibacillus thiaminolyticus</name>
    <name type="common">Bacillus thiaminolyticus</name>
    <dbReference type="NCBI Taxonomy" id="49283"/>
    <lineage>
        <taxon>Bacteria</taxon>
        <taxon>Bacillati</taxon>
        <taxon>Bacillota</taxon>
        <taxon>Bacilli</taxon>
        <taxon>Bacillales</taxon>
        <taxon>Paenibacillaceae</taxon>
        <taxon>Paenibacillus</taxon>
    </lineage>
</organism>
<dbReference type="Pfam" id="PF07070">
    <property type="entry name" value="Spo0M"/>
    <property type="match status" value="1"/>
</dbReference>
<gene>
    <name evidence="1" type="ORF">DQX05_01715</name>
</gene>
<dbReference type="Proteomes" id="UP000266177">
    <property type="component" value="Unassembled WGS sequence"/>
</dbReference>
<dbReference type="OrthoDB" id="2351239at2"/>
<dbReference type="InterPro" id="IPR009776">
    <property type="entry name" value="Spore_0_M"/>
</dbReference>
<dbReference type="RefSeq" id="WP_119790324.1">
    <property type="nucleotide sequence ID" value="NZ_QYZD01000001.1"/>
</dbReference>
<sequence>MSMFNRFLASAMYGGSQIDTLLERGRYAPGEEMRGIVKLRGGPLSRRIEGIQLILQTDYAEPYLLEGMSRICTLMRYPVCSYVSVEPMETKELPFCVQLPAHLPLTIGDTSVWLQTAMETEEAREPSDEDRIEVIPSVEQSIVIDAVNRLGFRLRSVHCLPWNGSGFSSFVQPFEFIADSSFQELISVLRLVFRRGAEGMDLYVYTEPAWEEMKVNPLAAPLEADHRIKHYKLSDMEWRLLGAEELAEELAEWIRTQYGYVT</sequence>
<dbReference type="EMBL" id="QYZD01000001">
    <property type="protein sequence ID" value="RJG26771.1"/>
    <property type="molecule type" value="Genomic_DNA"/>
</dbReference>
<reference evidence="1 2" key="1">
    <citation type="submission" date="2018-09" db="EMBL/GenBank/DDBJ databases">
        <title>Paenibacillus SK2017-BO5.</title>
        <authorList>
            <person name="Piskunova J.V."/>
            <person name="Dubiley S.A."/>
            <person name="Severinov K.V."/>
        </authorList>
    </citation>
    <scope>NUCLEOTIDE SEQUENCE [LARGE SCALE GENOMIC DNA]</scope>
    <source>
        <strain evidence="1 2">BO5</strain>
    </source>
</reference>
<protein>
    <submittedName>
        <fullName evidence="1">SpoOM family protein</fullName>
    </submittedName>
</protein>
<evidence type="ECO:0000313" key="1">
    <source>
        <dbReference type="EMBL" id="RJG26771.1"/>
    </source>
</evidence>
<accession>A0A3A3GQF4</accession>
<dbReference type="PANTHER" id="PTHR40053:SF1">
    <property type="entry name" value="SPORULATION-CONTROL PROTEIN SPO0M"/>
    <property type="match status" value="1"/>
</dbReference>
<evidence type="ECO:0000313" key="2">
    <source>
        <dbReference type="Proteomes" id="UP000266177"/>
    </source>
</evidence>
<comment type="caution">
    <text evidence="1">The sequence shown here is derived from an EMBL/GenBank/DDBJ whole genome shotgun (WGS) entry which is preliminary data.</text>
</comment>
<name>A0A3A3GQF4_PANTH</name>